<proteinExistence type="predicted"/>
<dbReference type="AlphaFoldDB" id="A0A085V4D9"/>
<dbReference type="NCBIfam" id="TIGR03344">
    <property type="entry name" value="VI_effect_Hcp1"/>
    <property type="match status" value="1"/>
</dbReference>
<comment type="caution">
    <text evidence="1">The sequence shown here is derived from an EMBL/GenBank/DDBJ whole genome shotgun (WGS) entry which is preliminary data.</text>
</comment>
<accession>A0A085V4D9</accession>
<dbReference type="PATRIC" id="fig|317.174.peg.3484"/>
<organism evidence="1">
    <name type="scientific">Pseudomonas syringae</name>
    <dbReference type="NCBI Taxonomy" id="317"/>
    <lineage>
        <taxon>Bacteria</taxon>
        <taxon>Pseudomonadati</taxon>
        <taxon>Pseudomonadota</taxon>
        <taxon>Gammaproteobacteria</taxon>
        <taxon>Pseudomonadales</taxon>
        <taxon>Pseudomonadaceae</taxon>
        <taxon>Pseudomonas</taxon>
    </lineage>
</organism>
<dbReference type="EMBL" id="JPQT01000111">
    <property type="protein sequence ID" value="KFE50302.1"/>
    <property type="molecule type" value="Genomic_DNA"/>
</dbReference>
<sequence>MASHSYMIIEGKNQGLISEGCSSLPSIGNKCQAGHEDEIMVLSFAHNMNNIGNIKHAHHNPVIITKLLDKSSPLLAQALSDREELTCTINFYRHSNLAGQEKYYSVKIKGAQIASLTVDVPHSVLENDADPNETIAIRYRDIIWENHAAKTSGYTSWEGAEWDQ</sequence>
<name>A0A085V4D9_PSESX</name>
<dbReference type="Pfam" id="PF05638">
    <property type="entry name" value="T6SS_HCP"/>
    <property type="match status" value="1"/>
</dbReference>
<dbReference type="InterPro" id="IPR008514">
    <property type="entry name" value="T6SS_Hcp"/>
</dbReference>
<dbReference type="PANTHER" id="PTHR34319:SF7">
    <property type="entry name" value="HNH ENDONUCLEASE DOMAIN-CONTAINING PROTEIN"/>
    <property type="match status" value="1"/>
</dbReference>
<dbReference type="SUPFAM" id="SSF141452">
    <property type="entry name" value="Hcp1-like"/>
    <property type="match status" value="1"/>
</dbReference>
<evidence type="ECO:0000313" key="1">
    <source>
        <dbReference type="EMBL" id="KFE50302.1"/>
    </source>
</evidence>
<dbReference type="Gene3D" id="2.30.110.20">
    <property type="entry name" value="Hcp1-like"/>
    <property type="match status" value="1"/>
</dbReference>
<reference evidence="1" key="1">
    <citation type="submission" date="2014-07" db="EMBL/GenBank/DDBJ databases">
        <title>Draft Genome Sequences of Environmental Pseudomonas syringae strains.</title>
        <authorList>
            <person name="Baltrus D.A."/>
            <person name="Berge O."/>
            <person name="Morris C."/>
        </authorList>
    </citation>
    <scope>NUCLEOTIDE SEQUENCE [LARGE SCALE GENOMIC DNA]</scope>
    <source>
        <strain evidence="1">CEB003</strain>
    </source>
</reference>
<dbReference type="InterPro" id="IPR036624">
    <property type="entry name" value="Hcp1-lik_sf"/>
</dbReference>
<gene>
    <name evidence="1" type="ORF">IV02_17040</name>
</gene>
<dbReference type="InterPro" id="IPR052947">
    <property type="entry name" value="T6SS_Hcp1_domain"/>
</dbReference>
<evidence type="ECO:0008006" key="2">
    <source>
        <dbReference type="Google" id="ProtNLM"/>
    </source>
</evidence>
<dbReference type="PANTHER" id="PTHR34319">
    <property type="entry name" value="MAJOR EXPORTED PROTEIN"/>
    <property type="match status" value="1"/>
</dbReference>
<protein>
    <recommendedName>
        <fullName evidence="2">Hcp family type VI secretion system effector</fullName>
    </recommendedName>
</protein>
<dbReference type="RefSeq" id="WP_047576457.1">
    <property type="nucleotide sequence ID" value="NZ_JPQT01000111.1"/>
</dbReference>
<dbReference type="Proteomes" id="UP000028643">
    <property type="component" value="Unassembled WGS sequence"/>
</dbReference>